<dbReference type="SUPFAM" id="SSF52096">
    <property type="entry name" value="ClpP/crotonase"/>
    <property type="match status" value="1"/>
</dbReference>
<organism evidence="2 3">
    <name type="scientific">Aeromicrobium wangtongii</name>
    <dbReference type="NCBI Taxonomy" id="2969247"/>
    <lineage>
        <taxon>Bacteria</taxon>
        <taxon>Bacillati</taxon>
        <taxon>Actinomycetota</taxon>
        <taxon>Actinomycetes</taxon>
        <taxon>Propionibacteriales</taxon>
        <taxon>Nocardioidaceae</taxon>
        <taxon>Aeromicrobium</taxon>
    </lineage>
</organism>
<reference evidence="2 3" key="1">
    <citation type="submission" date="2022-08" db="EMBL/GenBank/DDBJ databases">
        <title>novel species in genus Aeromicrobium.</title>
        <authorList>
            <person name="Ye L."/>
        </authorList>
    </citation>
    <scope>NUCLEOTIDE SEQUENCE [LARGE SCALE GENOMIC DNA]</scope>
    <source>
        <strain evidence="3">zg-Y1379</strain>
    </source>
</reference>
<dbReference type="EMBL" id="CP102173">
    <property type="protein sequence ID" value="UUP15163.1"/>
    <property type="molecule type" value="Genomic_DNA"/>
</dbReference>
<dbReference type="InterPro" id="IPR029045">
    <property type="entry name" value="ClpP/crotonase-like_dom_sf"/>
</dbReference>
<dbReference type="RefSeq" id="WP_232399216.1">
    <property type="nucleotide sequence ID" value="NZ_CP102173.1"/>
</dbReference>
<accession>A0ABY5MEN3</accession>
<dbReference type="PANTHER" id="PTHR11941:SF54">
    <property type="entry name" value="ENOYL-COA HYDRATASE, MITOCHONDRIAL"/>
    <property type="match status" value="1"/>
</dbReference>
<dbReference type="Gene3D" id="3.90.226.10">
    <property type="entry name" value="2-enoyl-CoA Hydratase, Chain A, domain 1"/>
    <property type="match status" value="1"/>
</dbReference>
<dbReference type="Pfam" id="PF00378">
    <property type="entry name" value="ECH_1"/>
    <property type="match status" value="1"/>
</dbReference>
<dbReference type="InterPro" id="IPR001753">
    <property type="entry name" value="Enoyl-CoA_hydra/iso"/>
</dbReference>
<dbReference type="PANTHER" id="PTHR11941">
    <property type="entry name" value="ENOYL-COA HYDRATASE-RELATED"/>
    <property type="match status" value="1"/>
</dbReference>
<keyword evidence="3" id="KW-1185">Reference proteome</keyword>
<feature type="region of interest" description="Disordered" evidence="1">
    <location>
        <begin position="241"/>
        <end position="260"/>
    </location>
</feature>
<evidence type="ECO:0000313" key="2">
    <source>
        <dbReference type="EMBL" id="UUP15163.1"/>
    </source>
</evidence>
<protein>
    <submittedName>
        <fullName evidence="2">Enoyl-CoA hydratase-related protein</fullName>
    </submittedName>
</protein>
<sequence>MTNDSDRWVVERDGAICMLRFNGGPRRTVTIGDAADLAALLAARADREAPPVLILVLDVLHADLTEVREMANGRPINDWAPWVEAISAIENYPSAVIVAVPVQASCGGLEMSVAADIRIAAPDALLGVMETRMGILPGAGGTQRLPELVGRGDAALLVLSGDLISGTEAHRMGLVQLLADDPVDRALQLAARLAQIGPSVLRAAKRALAGGRARTADGFRNEGRAFLSLVGSDSTKARLDGWLSDQENSASPALDRGPLP</sequence>
<evidence type="ECO:0000256" key="1">
    <source>
        <dbReference type="SAM" id="MobiDB-lite"/>
    </source>
</evidence>
<gene>
    <name evidence="2" type="ORF">NQV15_07590</name>
</gene>
<dbReference type="Proteomes" id="UP001316184">
    <property type="component" value="Chromosome"/>
</dbReference>
<name>A0ABY5MEN3_9ACTN</name>
<proteinExistence type="predicted"/>
<evidence type="ECO:0000313" key="3">
    <source>
        <dbReference type="Proteomes" id="UP001316184"/>
    </source>
</evidence>
<dbReference type="CDD" id="cd06558">
    <property type="entry name" value="crotonase-like"/>
    <property type="match status" value="1"/>
</dbReference>